<keyword evidence="1" id="KW-0285">Flavoprotein</keyword>
<evidence type="ECO:0000259" key="4">
    <source>
        <dbReference type="PROSITE" id="PS51387"/>
    </source>
</evidence>
<dbReference type="PROSITE" id="PS51387">
    <property type="entry name" value="FAD_PCMH"/>
    <property type="match status" value="1"/>
</dbReference>
<organism evidence="5 6">
    <name type="scientific">Pigmentiphaga litoralis</name>
    <dbReference type="NCBI Taxonomy" id="516702"/>
    <lineage>
        <taxon>Bacteria</taxon>
        <taxon>Pseudomonadati</taxon>
        <taxon>Pseudomonadota</taxon>
        <taxon>Betaproteobacteria</taxon>
        <taxon>Burkholderiales</taxon>
        <taxon>Alcaligenaceae</taxon>
        <taxon>Pigmentiphaga</taxon>
    </lineage>
</organism>
<proteinExistence type="predicted"/>
<keyword evidence="2" id="KW-0274">FAD</keyword>
<dbReference type="Proteomes" id="UP000542125">
    <property type="component" value="Unassembled WGS sequence"/>
</dbReference>
<dbReference type="InterPro" id="IPR016166">
    <property type="entry name" value="FAD-bd_PCMH"/>
</dbReference>
<keyword evidence="6" id="KW-1185">Reference proteome</keyword>
<dbReference type="InterPro" id="IPR016169">
    <property type="entry name" value="FAD-bd_PCMH_sub2"/>
</dbReference>
<protein>
    <submittedName>
        <fullName evidence="5">Carbon-monoxide dehydrogenase medium subunit</fullName>
        <ecNumber evidence="5">1.2.7.4</ecNumber>
    </submittedName>
</protein>
<dbReference type="InterPro" id="IPR016167">
    <property type="entry name" value="FAD-bd_PCMH_sub1"/>
</dbReference>
<dbReference type="SUPFAM" id="SSF56176">
    <property type="entry name" value="FAD-binding/transporter-associated domain-like"/>
    <property type="match status" value="1"/>
</dbReference>
<dbReference type="SUPFAM" id="SSF55447">
    <property type="entry name" value="CO dehydrogenase flavoprotein C-terminal domain-like"/>
    <property type="match status" value="1"/>
</dbReference>
<sequence>MKAALFDYTRPDEVGAAMSLLSGSPGAKAMGGSQSLGPMLNLRLARPGVVVDVSGIPGLRTVTQEGDSIRVGAAVTHAEIEDGIHPLLRGTPLQKIAAGIAYRSVRNRGTLGGSLAHADPAADWLVTAVAFGASLEIVSPAGSRLVDADAFMIGAYTTVLAENELIAAVRFPVASPAMRWGYYKYCRKTGEFAEASCAARFDSSTGMARIAIGALSGAPRLLPSLAAAVAREGQTACTQDAIAHAVAEAMPDHDAVDRKLHAVAVRRCLAQLLGAEESTWR</sequence>
<evidence type="ECO:0000256" key="3">
    <source>
        <dbReference type="ARBA" id="ARBA00023002"/>
    </source>
</evidence>
<dbReference type="GO" id="GO:0043885">
    <property type="term" value="F:anaerobic carbon-monoxide dehydrogenase activity"/>
    <property type="evidence" value="ECO:0007669"/>
    <property type="project" value="UniProtKB-EC"/>
</dbReference>
<dbReference type="Gene3D" id="3.30.43.10">
    <property type="entry name" value="Uridine Diphospho-n-acetylenolpyruvylglucosamine Reductase, domain 2"/>
    <property type="match status" value="1"/>
</dbReference>
<reference evidence="5 6" key="1">
    <citation type="submission" date="2020-07" db="EMBL/GenBank/DDBJ databases">
        <title>Genomic Encyclopedia of Type Strains, Phase IV (KMG-V): Genome sequencing to study the core and pangenomes of soil and plant-associated prokaryotes.</title>
        <authorList>
            <person name="Whitman W."/>
        </authorList>
    </citation>
    <scope>NUCLEOTIDE SEQUENCE [LARGE SCALE GENOMIC DNA]</scope>
    <source>
        <strain evidence="5 6">SAS40</strain>
    </source>
</reference>
<dbReference type="EC" id="1.2.7.4" evidence="5"/>
<name>A0A7Y9LNX3_9BURK</name>
<evidence type="ECO:0000313" key="5">
    <source>
        <dbReference type="EMBL" id="NYE83730.1"/>
    </source>
</evidence>
<dbReference type="GO" id="GO:0071949">
    <property type="term" value="F:FAD binding"/>
    <property type="evidence" value="ECO:0007669"/>
    <property type="project" value="InterPro"/>
</dbReference>
<gene>
    <name evidence="5" type="ORF">FHW18_003001</name>
</gene>
<evidence type="ECO:0000313" key="6">
    <source>
        <dbReference type="Proteomes" id="UP000542125"/>
    </source>
</evidence>
<evidence type="ECO:0000256" key="1">
    <source>
        <dbReference type="ARBA" id="ARBA00022630"/>
    </source>
</evidence>
<dbReference type="InterPro" id="IPR036683">
    <property type="entry name" value="CO_DH_flav_C_dom_sf"/>
</dbReference>
<dbReference type="PANTHER" id="PTHR42659:SF2">
    <property type="entry name" value="XANTHINE DEHYDROGENASE SUBUNIT C-RELATED"/>
    <property type="match status" value="1"/>
</dbReference>
<feature type="domain" description="FAD-binding PCMH-type" evidence="4">
    <location>
        <begin position="1"/>
        <end position="176"/>
    </location>
</feature>
<accession>A0A7Y9LNX3</accession>
<comment type="caution">
    <text evidence="5">The sequence shown here is derived from an EMBL/GenBank/DDBJ whole genome shotgun (WGS) entry which is preliminary data.</text>
</comment>
<dbReference type="InterPro" id="IPR036318">
    <property type="entry name" value="FAD-bd_PCMH-like_sf"/>
</dbReference>
<dbReference type="InterPro" id="IPR002346">
    <property type="entry name" value="Mopterin_DH_FAD-bd"/>
</dbReference>
<dbReference type="Gene3D" id="3.30.390.50">
    <property type="entry name" value="CO dehydrogenase flavoprotein, C-terminal domain"/>
    <property type="match status" value="1"/>
</dbReference>
<evidence type="ECO:0000256" key="2">
    <source>
        <dbReference type="ARBA" id="ARBA00022827"/>
    </source>
</evidence>
<dbReference type="RefSeq" id="WP_179587508.1">
    <property type="nucleotide sequence ID" value="NZ_JACBYR010000001.1"/>
</dbReference>
<dbReference type="Pfam" id="PF00941">
    <property type="entry name" value="FAD_binding_5"/>
    <property type="match status" value="1"/>
</dbReference>
<dbReference type="PANTHER" id="PTHR42659">
    <property type="entry name" value="XANTHINE DEHYDROGENASE SUBUNIT C-RELATED"/>
    <property type="match status" value="1"/>
</dbReference>
<dbReference type="InterPro" id="IPR051312">
    <property type="entry name" value="Diverse_Substr_Oxidored"/>
</dbReference>
<dbReference type="Gene3D" id="3.30.465.10">
    <property type="match status" value="1"/>
</dbReference>
<dbReference type="EMBL" id="JACBYR010000001">
    <property type="protein sequence ID" value="NYE83730.1"/>
    <property type="molecule type" value="Genomic_DNA"/>
</dbReference>
<dbReference type="AlphaFoldDB" id="A0A7Y9LNX3"/>
<keyword evidence="3 5" id="KW-0560">Oxidoreductase</keyword>